<keyword evidence="2" id="KW-1003">Cell membrane</keyword>
<accession>A0AAD9VC24</accession>
<feature type="transmembrane region" description="Helical" evidence="7">
    <location>
        <begin position="237"/>
        <end position="265"/>
    </location>
</feature>
<dbReference type="GO" id="GO:0005886">
    <property type="term" value="C:plasma membrane"/>
    <property type="evidence" value="ECO:0007669"/>
    <property type="project" value="UniProtKB-SubCell"/>
</dbReference>
<dbReference type="AlphaFoldDB" id="A0AAD9VC24"/>
<protein>
    <submittedName>
        <fullName evidence="9">Beta-4C adrenergic receptor</fullName>
    </submittedName>
</protein>
<dbReference type="PRINTS" id="PR00237">
    <property type="entry name" value="GPCRRHODOPSN"/>
</dbReference>
<evidence type="ECO:0000256" key="7">
    <source>
        <dbReference type="SAM" id="Phobius"/>
    </source>
</evidence>
<comment type="caution">
    <text evidence="9">The sequence shown here is derived from an EMBL/GenBank/DDBJ whole genome shotgun (WGS) entry which is preliminary data.</text>
</comment>
<organism evidence="9 10">
    <name type="scientific">Acropora cervicornis</name>
    <name type="common">Staghorn coral</name>
    <dbReference type="NCBI Taxonomy" id="6130"/>
    <lineage>
        <taxon>Eukaryota</taxon>
        <taxon>Metazoa</taxon>
        <taxon>Cnidaria</taxon>
        <taxon>Anthozoa</taxon>
        <taxon>Hexacorallia</taxon>
        <taxon>Scleractinia</taxon>
        <taxon>Astrocoeniina</taxon>
        <taxon>Acroporidae</taxon>
        <taxon>Acropora</taxon>
    </lineage>
</organism>
<dbReference type="GO" id="GO:0004930">
    <property type="term" value="F:G protein-coupled receptor activity"/>
    <property type="evidence" value="ECO:0007669"/>
    <property type="project" value="UniProtKB-KW"/>
</dbReference>
<feature type="transmembrane region" description="Helical" evidence="7">
    <location>
        <begin position="25"/>
        <end position="55"/>
    </location>
</feature>
<feature type="transmembrane region" description="Helical" evidence="7">
    <location>
        <begin position="175"/>
        <end position="198"/>
    </location>
</feature>
<dbReference type="Proteomes" id="UP001249851">
    <property type="component" value="Unassembled WGS sequence"/>
</dbReference>
<keyword evidence="4 7" id="KW-1133">Transmembrane helix</keyword>
<evidence type="ECO:0000256" key="2">
    <source>
        <dbReference type="ARBA" id="ARBA00022475"/>
    </source>
</evidence>
<evidence type="ECO:0000313" key="10">
    <source>
        <dbReference type="Proteomes" id="UP001249851"/>
    </source>
</evidence>
<dbReference type="EMBL" id="JARQWQ010000012">
    <property type="protein sequence ID" value="KAK2568445.1"/>
    <property type="molecule type" value="Genomic_DNA"/>
</dbReference>
<dbReference type="PROSITE" id="PS50262">
    <property type="entry name" value="G_PROTEIN_RECEP_F1_2"/>
    <property type="match status" value="1"/>
</dbReference>
<keyword evidence="6" id="KW-0297">G-protein coupled receptor</keyword>
<evidence type="ECO:0000313" key="9">
    <source>
        <dbReference type="EMBL" id="KAK2568445.1"/>
    </source>
</evidence>
<comment type="similarity">
    <text evidence="6">Belongs to the G-protein coupled receptor 1 family.</text>
</comment>
<feature type="transmembrane region" description="Helical" evidence="7">
    <location>
        <begin position="67"/>
        <end position="91"/>
    </location>
</feature>
<evidence type="ECO:0000256" key="3">
    <source>
        <dbReference type="ARBA" id="ARBA00022692"/>
    </source>
</evidence>
<feature type="transmembrane region" description="Helical" evidence="7">
    <location>
        <begin position="149"/>
        <end position="169"/>
    </location>
</feature>
<keyword evidence="3 6" id="KW-0812">Transmembrane</keyword>
<reference evidence="9" key="2">
    <citation type="journal article" date="2023" name="Science">
        <title>Genomic signatures of disease resistance in endangered staghorn corals.</title>
        <authorList>
            <person name="Vollmer S.V."/>
            <person name="Selwyn J.D."/>
            <person name="Despard B.A."/>
            <person name="Roesel C.L."/>
        </authorList>
    </citation>
    <scope>NUCLEOTIDE SEQUENCE</scope>
    <source>
        <strain evidence="9">K2</strain>
    </source>
</reference>
<dbReference type="PROSITE" id="PS00237">
    <property type="entry name" value="G_PROTEIN_RECEP_F1_1"/>
    <property type="match status" value="1"/>
</dbReference>
<evidence type="ECO:0000256" key="4">
    <source>
        <dbReference type="ARBA" id="ARBA00022989"/>
    </source>
</evidence>
<dbReference type="SUPFAM" id="SSF81321">
    <property type="entry name" value="Family A G protein-coupled receptor-like"/>
    <property type="match status" value="1"/>
</dbReference>
<keyword evidence="6" id="KW-0807">Transducer</keyword>
<dbReference type="InterPro" id="IPR017452">
    <property type="entry name" value="GPCR_Rhodpsn_7TM"/>
</dbReference>
<feature type="transmembrane region" description="Helical" evidence="7">
    <location>
        <begin position="111"/>
        <end position="128"/>
    </location>
</feature>
<name>A0AAD9VC24_ACRCE</name>
<sequence>MASKNDVAADSCAFMADSIEDPNYLYLHNLICSILNCFFIFPCIIGNVLVIMAICKTPSLQTSSNSLVLALASSDLAVGVIAQPALSAWRLSQIASDLKVGCVVGVLAENVGWLLAGVSLFVITAISCERFLALHLHLRYNNIVTRRRLAKVVLCFWFTWAIIIILRFFVVNMSILRIIAIIFLAITSLIMFVAYIMIYKLVRKHQMQIRQQCFIIIRSETSKVIDMTRYKRSTLTMLYILGFFLLCYFPFFTVMVVEIAVGVTLKTKAAYLYTVTTVYVNSALNPVIYCWRLREMRLAVRKLVNINTNFTENENNISLTHTKRLQAIQTQKSASLLMH</sequence>
<dbReference type="InterPro" id="IPR000276">
    <property type="entry name" value="GPCR_Rhodpsn"/>
</dbReference>
<keyword evidence="5 7" id="KW-0472">Membrane</keyword>
<comment type="subcellular location">
    <subcellularLocation>
        <location evidence="1">Cell membrane</location>
        <topology evidence="1">Multi-pass membrane protein</topology>
    </subcellularLocation>
</comment>
<dbReference type="Gene3D" id="1.20.1070.10">
    <property type="entry name" value="Rhodopsin 7-helix transmembrane proteins"/>
    <property type="match status" value="1"/>
</dbReference>
<evidence type="ECO:0000256" key="5">
    <source>
        <dbReference type="ARBA" id="ARBA00023136"/>
    </source>
</evidence>
<evidence type="ECO:0000256" key="6">
    <source>
        <dbReference type="RuleBase" id="RU000688"/>
    </source>
</evidence>
<feature type="transmembrane region" description="Helical" evidence="7">
    <location>
        <begin position="271"/>
        <end position="291"/>
    </location>
</feature>
<reference evidence="9" key="1">
    <citation type="journal article" date="2023" name="G3 (Bethesda)">
        <title>Whole genome assembly and annotation of the endangered Caribbean coral Acropora cervicornis.</title>
        <authorList>
            <person name="Selwyn J.D."/>
            <person name="Vollmer S.V."/>
        </authorList>
    </citation>
    <scope>NUCLEOTIDE SEQUENCE</scope>
    <source>
        <strain evidence="9">K2</strain>
    </source>
</reference>
<keyword evidence="6 9" id="KW-0675">Receptor</keyword>
<proteinExistence type="inferred from homology"/>
<evidence type="ECO:0000259" key="8">
    <source>
        <dbReference type="PROSITE" id="PS50262"/>
    </source>
</evidence>
<keyword evidence="10" id="KW-1185">Reference proteome</keyword>
<evidence type="ECO:0000256" key="1">
    <source>
        <dbReference type="ARBA" id="ARBA00004651"/>
    </source>
</evidence>
<gene>
    <name evidence="9" type="ORF">P5673_007486</name>
</gene>
<feature type="domain" description="G-protein coupled receptors family 1 profile" evidence="8">
    <location>
        <begin position="46"/>
        <end position="289"/>
    </location>
</feature>
<dbReference type="PANTHER" id="PTHR22750">
    <property type="entry name" value="G-PROTEIN COUPLED RECEPTOR"/>
    <property type="match status" value="1"/>
</dbReference>
<dbReference type="Pfam" id="PF00001">
    <property type="entry name" value="7tm_1"/>
    <property type="match status" value="2"/>
</dbReference>